<gene>
    <name evidence="3" type="ORF">GCM10017621_14480</name>
</gene>
<organism evidence="3 4">
    <name type="scientific">Maricaulis virginensis</name>
    <dbReference type="NCBI Taxonomy" id="144022"/>
    <lineage>
        <taxon>Bacteria</taxon>
        <taxon>Pseudomonadati</taxon>
        <taxon>Pseudomonadota</taxon>
        <taxon>Alphaproteobacteria</taxon>
        <taxon>Maricaulales</taxon>
        <taxon>Maricaulaceae</taxon>
        <taxon>Maricaulis</taxon>
    </lineage>
</organism>
<dbReference type="InterPro" id="IPR013658">
    <property type="entry name" value="SGL"/>
</dbReference>
<dbReference type="PANTHER" id="PTHR10426:SF88">
    <property type="entry name" value="ADIPOCYTE PLASMA MEMBRANE-ASSOCIATED PROTEIN HEMOMUCIN-RELATED"/>
    <property type="match status" value="1"/>
</dbReference>
<reference evidence="3" key="1">
    <citation type="journal article" date="2014" name="Int. J. Syst. Evol. Microbiol.">
        <title>Complete genome sequence of Corynebacterium casei LMG S-19264T (=DSM 44701T), isolated from a smear-ripened cheese.</title>
        <authorList>
            <consortium name="US DOE Joint Genome Institute (JGI-PGF)"/>
            <person name="Walter F."/>
            <person name="Albersmeier A."/>
            <person name="Kalinowski J."/>
            <person name="Ruckert C."/>
        </authorList>
    </citation>
    <scope>NUCLEOTIDE SEQUENCE</scope>
    <source>
        <strain evidence="3">VKM B-1513</strain>
    </source>
</reference>
<protein>
    <recommendedName>
        <fullName evidence="2">SMP-30/Gluconolactonase/LRE-like region domain-containing protein</fullName>
    </recommendedName>
</protein>
<dbReference type="InterPro" id="IPR011042">
    <property type="entry name" value="6-blade_b-propeller_TolB-like"/>
</dbReference>
<dbReference type="SUPFAM" id="SSF63829">
    <property type="entry name" value="Calcium-dependent phosphotriesterase"/>
    <property type="match status" value="1"/>
</dbReference>
<proteinExistence type="predicted"/>
<keyword evidence="1" id="KW-0812">Transmembrane</keyword>
<evidence type="ECO:0000313" key="3">
    <source>
        <dbReference type="EMBL" id="GLK51940.1"/>
    </source>
</evidence>
<sequence>MRPLRTARDCRGVRFLWRTGERMRLRLTLILIGCLAAFTLLWSMWPSPISPAYWDEPAAPEMTGALEPDGALADAVAIDVGLPGSGEGIAVSDTGTIYYGTADGRVMRLMPNADNETETALEVAQVTETLILGLDWIAPDVLGVAAISGLYALDVETGHYTLVSSGAPAHPFGYVNDLAAAPDGRIFFTDSSTRWGHDSDRDRYRHDMLENRPSGALYVWDPATHQTRLVRSRLHYPNGIELAPDGRSVLVAETFRYRIVRIWIDGPEAGSKDIFAENLPGLPDGLATDSRGRLLVTMPSPRVPLLGFLHRHPRITQLLMKVPEWLRPGAVPARAFILVLDTETGEALDSWHDPDGRLGYLSNTVEAPDGDLWIGTTDRGHLVRFSPDRPDTAGDTGAPVSLDD</sequence>
<dbReference type="Pfam" id="PF20067">
    <property type="entry name" value="SSL_N"/>
    <property type="match status" value="1"/>
</dbReference>
<feature type="transmembrane region" description="Helical" evidence="1">
    <location>
        <begin position="27"/>
        <end position="45"/>
    </location>
</feature>
<dbReference type="Pfam" id="PF08450">
    <property type="entry name" value="SGL"/>
    <property type="match status" value="1"/>
</dbReference>
<dbReference type="PANTHER" id="PTHR10426">
    <property type="entry name" value="STRICTOSIDINE SYNTHASE-RELATED"/>
    <property type="match status" value="1"/>
</dbReference>
<name>A0A9W6MMW2_9PROT</name>
<reference evidence="3" key="2">
    <citation type="submission" date="2023-01" db="EMBL/GenBank/DDBJ databases">
        <authorList>
            <person name="Sun Q."/>
            <person name="Evtushenko L."/>
        </authorList>
    </citation>
    <scope>NUCLEOTIDE SEQUENCE</scope>
    <source>
        <strain evidence="3">VKM B-1513</strain>
    </source>
</reference>
<dbReference type="Gene3D" id="2.120.10.30">
    <property type="entry name" value="TolB, C-terminal domain"/>
    <property type="match status" value="1"/>
</dbReference>
<keyword evidence="4" id="KW-1185">Reference proteome</keyword>
<comment type="caution">
    <text evidence="3">The sequence shown here is derived from an EMBL/GenBank/DDBJ whole genome shotgun (WGS) entry which is preliminary data.</text>
</comment>
<keyword evidence="1" id="KW-1133">Transmembrane helix</keyword>
<evidence type="ECO:0000259" key="2">
    <source>
        <dbReference type="Pfam" id="PF08450"/>
    </source>
</evidence>
<dbReference type="Proteomes" id="UP001143486">
    <property type="component" value="Unassembled WGS sequence"/>
</dbReference>
<dbReference type="EMBL" id="BSFE01000003">
    <property type="protein sequence ID" value="GLK51940.1"/>
    <property type="molecule type" value="Genomic_DNA"/>
</dbReference>
<keyword evidence="1" id="KW-0472">Membrane</keyword>
<dbReference type="GO" id="GO:0012505">
    <property type="term" value="C:endomembrane system"/>
    <property type="evidence" value="ECO:0007669"/>
    <property type="project" value="TreeGrafter"/>
</dbReference>
<evidence type="ECO:0000256" key="1">
    <source>
        <dbReference type="SAM" id="Phobius"/>
    </source>
</evidence>
<evidence type="ECO:0000313" key="4">
    <source>
        <dbReference type="Proteomes" id="UP001143486"/>
    </source>
</evidence>
<dbReference type="GO" id="GO:0016787">
    <property type="term" value="F:hydrolase activity"/>
    <property type="evidence" value="ECO:0007669"/>
    <property type="project" value="TreeGrafter"/>
</dbReference>
<dbReference type="AlphaFoldDB" id="A0A9W6MMW2"/>
<feature type="domain" description="SMP-30/Gluconolactonase/LRE-like region" evidence="2">
    <location>
        <begin position="138"/>
        <end position="299"/>
    </location>
</feature>
<accession>A0A9W6MMW2</accession>